<proteinExistence type="predicted"/>
<feature type="compositionally biased region" description="Polar residues" evidence="1">
    <location>
        <begin position="20"/>
        <end position="34"/>
    </location>
</feature>
<evidence type="ECO:0000313" key="2">
    <source>
        <dbReference type="EMBL" id="DAE32184.1"/>
    </source>
</evidence>
<organism evidence="2">
    <name type="scientific">virus sp. ctLpa4</name>
    <dbReference type="NCBI Taxonomy" id="2825814"/>
    <lineage>
        <taxon>Viruses</taxon>
    </lineage>
</organism>
<sequence length="41" mass="4487">MWALPRGLGRCPKNPARTFSPVQPDQRVTLSLGTPLSGFHP</sequence>
<name>A0A8S5RLC7_9VIRU</name>
<feature type="region of interest" description="Disordered" evidence="1">
    <location>
        <begin position="1"/>
        <end position="41"/>
    </location>
</feature>
<evidence type="ECO:0000256" key="1">
    <source>
        <dbReference type="SAM" id="MobiDB-lite"/>
    </source>
</evidence>
<reference evidence="2" key="1">
    <citation type="journal article" date="2021" name="Proc. Natl. Acad. Sci. U.S.A.">
        <title>A Catalog of Tens of Thousands of Viruses from Human Metagenomes Reveals Hidden Associations with Chronic Diseases.</title>
        <authorList>
            <person name="Tisza M.J."/>
            <person name="Buck C.B."/>
        </authorList>
    </citation>
    <scope>NUCLEOTIDE SEQUENCE</scope>
    <source>
        <strain evidence="2">CtLpa4</strain>
    </source>
</reference>
<dbReference type="EMBL" id="BK059118">
    <property type="protein sequence ID" value="DAE32184.1"/>
    <property type="molecule type" value="Genomic_DNA"/>
</dbReference>
<accession>A0A8S5RLC7</accession>
<protein>
    <submittedName>
        <fullName evidence="2">Uncharacterized protein</fullName>
    </submittedName>
</protein>